<evidence type="ECO:0000256" key="37">
    <source>
        <dbReference type="ARBA" id="ARBA00046372"/>
    </source>
</evidence>
<keyword evidence="24 41" id="KW-1133">Transmembrane helix</keyword>
<evidence type="ECO:0000256" key="34">
    <source>
        <dbReference type="ARBA" id="ARBA00045263"/>
    </source>
</evidence>
<evidence type="ECO:0000256" key="22">
    <source>
        <dbReference type="ARBA" id="ARBA00022890"/>
    </source>
</evidence>
<comment type="subcellular location">
    <subcellularLocation>
        <location evidence="3">Host Golgi apparatus membrane</location>
        <topology evidence="3">Single-pass type I membrane protein</topology>
    </subcellularLocation>
    <subcellularLocation>
        <location evidence="2">Host cytoplasm</location>
    </subcellularLocation>
    <subcellularLocation>
        <location evidence="1">Host mitochondrion</location>
    </subcellularLocation>
    <subcellularLocation>
        <location evidence="4">Virion membrane</location>
        <topology evidence="4">Single-pass type I membrane protein</topology>
    </subcellularLocation>
</comment>
<keyword evidence="10" id="KW-1165">Clathrin-mediated endocytosis of virus by host</keyword>
<keyword evidence="15" id="KW-1161">Viral attachment to host cell</keyword>
<evidence type="ECO:0000256" key="35">
    <source>
        <dbReference type="ARBA" id="ARBA00045952"/>
    </source>
</evidence>
<dbReference type="InterPro" id="IPR042499">
    <property type="entry name" value="Rubella_E1_3"/>
</dbReference>
<sequence length="947" mass="100655">MGRGDKAPHSGSGKPRPPAGTYAAAAATPPAAVSQPQRGRDPRQAHYQVHPNQAGVVAGPLPGPAVTATDVAIDRGFRPPRQGDAGPLDGTCFTSWMWDEGKDGKVYRIESHVYAAGDYVADGQYWDRTIMYNPCDTTPPHLVRAATAPSDGAAGIWGKGHRTYVETTVRAANDDGGTTNWRRLSPYPTQGAPDTSADEDGPAGVMERPAAKRGAPWRYRFKAPAVFTLGMVFWLLAQVASAENAPLLINGTEYNSSSVLPGTWRMGTWGCATWGLPSSSAGHTHVCHKGHRDIWCTPSTPWDTNCTAAHAKHCVRANYTCGPMRPGHRADRRCGRSICGPHAIIPAPASVFDCTFALALPPWQLCARTLAPPDGWTCHGAVSHPGDCCSTFHSPMGVATCAPFAWAASRTGAGWVPDASMSAMFLLMPWMLLYMVCTRFRRKRAALAAAVYMLPFHASRTQAEEASASLCSRPGCSTILVSPLTITSVTITSQPVDGGCFTPWDLEATGCCVCDVPTDASCAGLAPHVPERACARIANGSQVTCNLWVINPFSAGGSAQLGSYFVADGAAYKAYHPTSCKVQAAFEHTSDACWGFSTDTVESVFVEASYVHHAAKTVNVVFHREVVTVYGLTFAGVAYNVTSRDPQLHTPQGVLAFELPPPPDELTEYKFNLSGHVVSRWGSSSPNCHGPDWASPVCASHSPDCTRAVGQPPEVPTLTLFDDADASWEGAPPPGHVWARPVRGRQARKCSLDLKVGPYGHASLEMPEWLNAHLTPDPHLPPAPLRVRLQTPRPSRTTGTATPMGVRVVGCYSCGTPARITGAIRGPGACALTIGGQPVGGLPPGTFDIYALISGPPPYGASCGGASVPTSAAVRSPGDQSFVGVLYGTHTETVHETAQSWYEWARGHWWQILLTVVGGLIALLVLARAARCLYHLRGAFAPPTKTA</sequence>
<dbReference type="InterPro" id="IPR043106">
    <property type="entry name" value="Rubella_Capsid_sf"/>
</dbReference>
<keyword evidence="28" id="KW-1015">Disulfide bond</keyword>
<evidence type="ECO:0000256" key="20">
    <source>
        <dbReference type="ARBA" id="ARBA00022879"/>
    </source>
</evidence>
<keyword evidence="17" id="KW-0106">Calcium</keyword>
<dbReference type="Pfam" id="PF05749">
    <property type="entry name" value="Rubella_E2"/>
    <property type="match status" value="1"/>
</dbReference>
<feature type="region of interest" description="Disordered" evidence="40">
    <location>
        <begin position="1"/>
        <end position="46"/>
    </location>
</feature>
<dbReference type="InterPro" id="IPR008819">
    <property type="entry name" value="Rubella_Capsid"/>
</dbReference>
<evidence type="ECO:0000256" key="23">
    <source>
        <dbReference type="ARBA" id="ARBA00022973"/>
    </source>
</evidence>
<keyword evidence="26" id="KW-0564">Palmitate</keyword>
<comment type="subunit">
    <text evidence="37">Homodimer; further assembles into homooligomer. Interacts with human C1QBP. Interacts (via N-terminus) with protease/methyltransferase p150.</text>
</comment>
<dbReference type="GO" id="GO:0019062">
    <property type="term" value="P:virion attachment to host cell"/>
    <property type="evidence" value="ECO:0007669"/>
    <property type="project" value="UniProtKB-KW"/>
</dbReference>
<keyword evidence="27" id="KW-1045">Host mitochondrion</keyword>
<evidence type="ECO:0000256" key="8">
    <source>
        <dbReference type="ARBA" id="ARBA00022553"/>
    </source>
</evidence>
<evidence type="ECO:0000256" key="1">
    <source>
        <dbReference type="ARBA" id="ARBA00004181"/>
    </source>
</evidence>
<feature type="transmembrane region" description="Helical" evidence="41">
    <location>
        <begin position="909"/>
        <end position="930"/>
    </location>
</feature>
<dbReference type="InterPro" id="IPR008820">
    <property type="entry name" value="Rubella_E1"/>
</dbReference>
<evidence type="ECO:0000256" key="26">
    <source>
        <dbReference type="ARBA" id="ARBA00023139"/>
    </source>
</evidence>
<dbReference type="GO" id="GO:0039654">
    <property type="term" value="P:fusion of virus membrane with host endosome membrane"/>
    <property type="evidence" value="ECO:0007669"/>
    <property type="project" value="UniProtKB-KW"/>
</dbReference>
<evidence type="ECO:0000256" key="12">
    <source>
        <dbReference type="ARBA" id="ARBA00022595"/>
    </source>
</evidence>
<evidence type="ECO:0000256" key="6">
    <source>
        <dbReference type="ARBA" id="ARBA00022506"/>
    </source>
</evidence>
<evidence type="ECO:0000256" key="36">
    <source>
        <dbReference type="ARBA" id="ARBA00046207"/>
    </source>
</evidence>
<evidence type="ECO:0000256" key="14">
    <source>
        <dbReference type="ARBA" id="ARBA00022723"/>
    </source>
</evidence>
<feature type="region of interest" description="Disordered" evidence="40">
    <location>
        <begin position="175"/>
        <end position="205"/>
    </location>
</feature>
<keyword evidence="19" id="KW-1043">Host membrane</keyword>
<keyword evidence="30" id="KW-1035">Host cytoplasm</keyword>
<dbReference type="InterPro" id="IPR042498">
    <property type="entry name" value="Rubella_E1_2"/>
</dbReference>
<dbReference type="Gene3D" id="3.30.67.20">
    <property type="entry name" value="Rubella membrane glycoprotein E1, domain 2"/>
    <property type="match status" value="2"/>
</dbReference>
<comment type="subunit">
    <text evidence="38">Heterodimer with spike glycoprotein E1.</text>
</comment>
<dbReference type="Pfam" id="PF05750">
    <property type="entry name" value="Rubella_Capsid"/>
    <property type="match status" value="1"/>
</dbReference>
<dbReference type="GO" id="GO:0055036">
    <property type="term" value="C:virion membrane"/>
    <property type="evidence" value="ECO:0007669"/>
    <property type="project" value="UniProtKB-SubCell"/>
</dbReference>
<evidence type="ECO:0000256" key="18">
    <source>
        <dbReference type="ARBA" id="ARBA00022844"/>
    </source>
</evidence>
<keyword evidence="14" id="KW-0479">Metal-binding</keyword>
<evidence type="ECO:0000256" key="4">
    <source>
        <dbReference type="ARBA" id="ARBA00004563"/>
    </source>
</evidence>
<dbReference type="GO" id="GO:0075512">
    <property type="term" value="P:clathrin-dependent endocytosis of virus by host cell"/>
    <property type="evidence" value="ECO:0007669"/>
    <property type="project" value="UniProtKB-KW"/>
</dbReference>
<keyword evidence="18" id="KW-0946">Virion</keyword>
<evidence type="ECO:0000256" key="2">
    <source>
        <dbReference type="ARBA" id="ARBA00004192"/>
    </source>
</evidence>
<dbReference type="GO" id="GO:0046872">
    <property type="term" value="F:metal ion binding"/>
    <property type="evidence" value="ECO:0007669"/>
    <property type="project" value="UniProtKB-KW"/>
</dbReference>
<evidence type="ECO:0000256" key="25">
    <source>
        <dbReference type="ARBA" id="ARBA00023136"/>
    </source>
</evidence>
<evidence type="ECO:0000256" key="11">
    <source>
        <dbReference type="ARBA" id="ARBA00022581"/>
    </source>
</evidence>
<evidence type="ECO:0000256" key="27">
    <source>
        <dbReference type="ARBA" id="ARBA00023147"/>
    </source>
</evidence>
<protein>
    <recommendedName>
        <fullName evidence="5">Structural polyprotein</fullName>
    </recommendedName>
    <alternativeName>
        <fullName evidence="33">p110</fullName>
    </alternativeName>
</protein>
<evidence type="ECO:0000256" key="29">
    <source>
        <dbReference type="ARBA" id="ARBA00023180"/>
    </source>
</evidence>
<dbReference type="GO" id="GO:0039619">
    <property type="term" value="C:T=4 icosahedral viral capsid"/>
    <property type="evidence" value="ECO:0007669"/>
    <property type="project" value="UniProtKB-KW"/>
</dbReference>
<dbReference type="GO" id="GO:0019031">
    <property type="term" value="C:viral envelope"/>
    <property type="evidence" value="ECO:0007669"/>
    <property type="project" value="UniProtKB-KW"/>
</dbReference>
<evidence type="ECO:0000256" key="21">
    <source>
        <dbReference type="ARBA" id="ARBA00022884"/>
    </source>
</evidence>
<evidence type="ECO:0000256" key="19">
    <source>
        <dbReference type="ARBA" id="ARBA00022870"/>
    </source>
</evidence>
<comment type="function">
    <text evidence="34">Class II viral fusion protein. Fusion activity is inactive as long as E1 is bound to E2 in mature virion. After virus attachment to target cell and clathrin-mediated endocytosis, acidification of the endosome would induce dissociation of E1/E2 heterodimer and concomitant trimerization of the E1 subunits. This E1 homotrimer is fusion active, and promotes release of viral nucleocapsid in cytoplasm after endosome and viral membrane fusion. The cytoplasmic tail of spike glycoprotein E1 modulates virus release. The surface glycoproteins display an irregular helical organization and a pseudo-tetrameric inner nucleocapsid arrangement.</text>
</comment>
<dbReference type="GO" id="GO:0033650">
    <property type="term" value="C:host cell mitochondrion"/>
    <property type="evidence" value="ECO:0007669"/>
    <property type="project" value="UniProtKB-SubCell"/>
</dbReference>
<dbReference type="GO" id="GO:0016020">
    <property type="term" value="C:membrane"/>
    <property type="evidence" value="ECO:0007669"/>
    <property type="project" value="InterPro"/>
</dbReference>
<dbReference type="GO" id="GO:0003723">
    <property type="term" value="F:RNA binding"/>
    <property type="evidence" value="ECO:0007669"/>
    <property type="project" value="UniProtKB-KW"/>
</dbReference>
<evidence type="ECO:0000256" key="39">
    <source>
        <dbReference type="ARBA" id="ARBA00046664"/>
    </source>
</evidence>
<reference evidence="43" key="2">
    <citation type="journal article" date="2022" name="PeerJ">
        <title>Ribovirus classification by a polymerase barcode sequence.</title>
        <authorList>
            <person name="Babaian A."/>
            <person name="Edgar R.C."/>
        </authorList>
    </citation>
    <scope>NUCLEOTIDE SEQUENCE</scope>
    <source>
        <strain evidence="43">A</strain>
    </source>
</reference>
<proteinExistence type="predicted"/>
<comment type="function">
    <text evidence="36">Responsible for viral attachment to target host cell, by binding to the cell receptor. Its transport to the plasma membrane depends on interaction with E1 protein. The surface glycoproteins display an irregular helical organization and a pseudo-tetrameric inner nucleocapsid arrangement.</text>
</comment>
<evidence type="ECO:0000256" key="30">
    <source>
        <dbReference type="ARBA" id="ARBA00023200"/>
    </source>
</evidence>
<keyword evidence="9" id="KW-0167">Capsid protein</keyword>
<name>A0A9N7AAL9_9VIRU</name>
<evidence type="ECO:0000256" key="3">
    <source>
        <dbReference type="ARBA" id="ARBA00004244"/>
    </source>
</evidence>
<dbReference type="Gene3D" id="3.10.50.50">
    <property type="entry name" value="Rubella virus capsid protein"/>
    <property type="match status" value="1"/>
</dbReference>
<keyword evidence="20" id="KW-0261">Viral envelope protein</keyword>
<dbReference type="GO" id="GO:0019013">
    <property type="term" value="C:viral nucleocapsid"/>
    <property type="evidence" value="ECO:0007669"/>
    <property type="project" value="InterPro"/>
</dbReference>
<evidence type="ECO:0000256" key="32">
    <source>
        <dbReference type="ARBA" id="ARBA00023296"/>
    </source>
</evidence>
<evidence type="ECO:0000256" key="7">
    <source>
        <dbReference type="ARBA" id="ARBA00022510"/>
    </source>
</evidence>
<keyword evidence="8" id="KW-0597">Phosphoprotein</keyword>
<keyword evidence="21" id="KW-0694">RNA-binding</keyword>
<evidence type="ECO:0000256" key="13">
    <source>
        <dbReference type="ARBA" id="ARBA00022692"/>
    </source>
</evidence>
<evidence type="ECO:0000256" key="15">
    <source>
        <dbReference type="ARBA" id="ARBA00022804"/>
    </source>
</evidence>
<evidence type="ECO:0000259" key="42">
    <source>
        <dbReference type="Pfam" id="PF05749"/>
    </source>
</evidence>
<dbReference type="Pfam" id="PF05748">
    <property type="entry name" value="Rubella_E1"/>
    <property type="match status" value="1"/>
</dbReference>
<evidence type="ECO:0000256" key="38">
    <source>
        <dbReference type="ARBA" id="ARBA00046662"/>
    </source>
</evidence>
<comment type="subunit">
    <text evidence="39">Heterodimer with spike glycoprotein E2.</text>
</comment>
<evidence type="ECO:0000256" key="9">
    <source>
        <dbReference type="ARBA" id="ARBA00022561"/>
    </source>
</evidence>
<accession>A0A9N7AAL9</accession>
<feature type="domain" description="Rubella membrane glycoprotein E2" evidence="42">
    <location>
        <begin position="253"/>
        <end position="450"/>
    </location>
</feature>
<keyword evidence="25 41" id="KW-0472">Membrane</keyword>
<dbReference type="GO" id="GO:0044178">
    <property type="term" value="C:host cell Golgi membrane"/>
    <property type="evidence" value="ECO:0007669"/>
    <property type="project" value="UniProtKB-SubCell"/>
</dbReference>
<comment type="function">
    <text evidence="35">Capsid protein interacts with genomic RNA and assembles into icosahedric core particles 65-70 nm in diameter. The resulting nucleocapsid eventually associates with the cytoplasmic domain of E2 at the cell membrane, leading to budding and formation of mature virions from host Golgi membranes. Phosphorylation negatively regulates RNA-binding activity, possibly delaying virion assembly during the viral replication phase. Capsid protein dimerizes and becomes disulfide-linked in the virion. Modulates genomic RNA replication. Modulates subgenomic RNA synthesis by interacting with human C1QBP/SF2P32. Induces both perinuclear clustering of mitochondria and the formation of electron-dense intermitochondrial plaques, both hallmarks of rubella virus infected cells. Induces apoptosis when expressed in transfected cells.</text>
</comment>
<keyword evidence="13 41" id="KW-0812">Transmembrane</keyword>
<keyword evidence="16" id="KW-1040">Host Golgi apparatus</keyword>
<evidence type="ECO:0000256" key="33">
    <source>
        <dbReference type="ARBA" id="ARBA00033217"/>
    </source>
</evidence>
<evidence type="ECO:0000256" key="24">
    <source>
        <dbReference type="ARBA" id="ARBA00022989"/>
    </source>
</evidence>
<keyword evidence="7" id="KW-1170">Fusion of virus membrane with host endosomal membrane</keyword>
<keyword evidence="32" id="KW-1160">Virus entry into host cell</keyword>
<keyword evidence="23" id="KW-1144">T=4 icosahedral capsid protein</keyword>
<evidence type="ECO:0000256" key="5">
    <source>
        <dbReference type="ARBA" id="ARBA00014555"/>
    </source>
</evidence>
<evidence type="ECO:0000256" key="31">
    <source>
        <dbReference type="ARBA" id="ARBA00023288"/>
    </source>
</evidence>
<evidence type="ECO:0000256" key="10">
    <source>
        <dbReference type="ARBA" id="ARBA00022570"/>
    </source>
</evidence>
<evidence type="ECO:0000256" key="16">
    <source>
        <dbReference type="ARBA" id="ARBA00022812"/>
    </source>
</evidence>
<keyword evidence="29" id="KW-0325">Glycoprotein</keyword>
<evidence type="ECO:0000256" key="40">
    <source>
        <dbReference type="SAM" id="MobiDB-lite"/>
    </source>
</evidence>
<keyword evidence="6" id="KW-1168">Fusion of virus membrane with host membrane</keyword>
<evidence type="ECO:0000256" key="28">
    <source>
        <dbReference type="ARBA" id="ARBA00023157"/>
    </source>
</evidence>
<dbReference type="Gene3D" id="2.60.40.2650">
    <property type="entry name" value="Rubella membrane glycoprotein E1, domain 3"/>
    <property type="match status" value="1"/>
</dbReference>
<dbReference type="EMBL" id="BK061340">
    <property type="protein sequence ID" value="DAZ90613.1"/>
    <property type="molecule type" value="Genomic_RNA"/>
</dbReference>
<feature type="compositionally biased region" description="Low complexity" evidence="40">
    <location>
        <begin position="19"/>
        <end position="32"/>
    </location>
</feature>
<keyword evidence="12" id="KW-1162">Viral penetration into host cytoplasm</keyword>
<reference evidence="43" key="1">
    <citation type="journal article" date="2022" name="Nature">
        <title>Petabase-scale sequence alignment catalyses viral discovery.</title>
        <authorList>
            <person name="Edgar R.C."/>
            <person name="Taylor J."/>
            <person name="Lin V."/>
            <person name="Altman T."/>
            <person name="Barbera P."/>
            <person name="Meleshko D."/>
            <person name="Lohr D."/>
            <person name="Novakovsky G."/>
            <person name="Buchfink B."/>
            <person name="Al-Shayeb B."/>
            <person name="Banfield J.F."/>
            <person name="de la Pena M."/>
            <person name="Korobeynikov A."/>
            <person name="Chikhi R."/>
            <person name="Babaian A."/>
        </authorList>
    </citation>
    <scope>NUCLEOTIDE SEQUENCE</scope>
    <source>
        <strain evidence="43">A</strain>
    </source>
</reference>
<keyword evidence="31" id="KW-0449">Lipoprotein</keyword>
<evidence type="ECO:0000313" key="43">
    <source>
        <dbReference type="EMBL" id="DAZ90613.1"/>
    </source>
</evidence>
<keyword evidence="22" id="KW-1164">Virus endocytosis by host</keyword>
<evidence type="ECO:0000256" key="17">
    <source>
        <dbReference type="ARBA" id="ARBA00022837"/>
    </source>
</evidence>
<organism evidence="43">
    <name type="scientific">Rumple rubivirus</name>
    <dbReference type="NCBI Taxonomy" id="2937922"/>
    <lineage>
        <taxon>Viruses</taxon>
        <taxon>Riboviria</taxon>
        <taxon>Orthornavirae</taxon>
        <taxon>Kitrinoviricota</taxon>
        <taxon>Alsuviricetes</taxon>
        <taxon>Hepelivirales</taxon>
        <taxon>Matonaviridae</taxon>
        <taxon>Rubivirus</taxon>
    </lineage>
</organism>
<evidence type="ECO:0000256" key="41">
    <source>
        <dbReference type="SAM" id="Phobius"/>
    </source>
</evidence>
<dbReference type="InterPro" id="IPR008821">
    <property type="entry name" value="Rubella_E2"/>
</dbReference>
<keyword evidence="11" id="KW-0945">Host-virus interaction</keyword>